<dbReference type="AlphaFoldDB" id="A0A0C9V0V1"/>
<feature type="non-terminal residue" evidence="1">
    <location>
        <position position="98"/>
    </location>
</feature>
<dbReference type="Gene3D" id="3.40.50.300">
    <property type="entry name" value="P-loop containing nucleotide triphosphate hydrolases"/>
    <property type="match status" value="1"/>
</dbReference>
<evidence type="ECO:0000313" key="1">
    <source>
        <dbReference type="EMBL" id="KIJ58884.1"/>
    </source>
</evidence>
<organism evidence="1 2">
    <name type="scientific">Hydnomerulius pinastri MD-312</name>
    <dbReference type="NCBI Taxonomy" id="994086"/>
    <lineage>
        <taxon>Eukaryota</taxon>
        <taxon>Fungi</taxon>
        <taxon>Dikarya</taxon>
        <taxon>Basidiomycota</taxon>
        <taxon>Agaricomycotina</taxon>
        <taxon>Agaricomycetes</taxon>
        <taxon>Agaricomycetidae</taxon>
        <taxon>Boletales</taxon>
        <taxon>Boletales incertae sedis</taxon>
        <taxon>Leucogyrophana</taxon>
    </lineage>
</organism>
<name>A0A0C9V0V1_9AGAM</name>
<feature type="non-terminal residue" evidence="1">
    <location>
        <position position="1"/>
    </location>
</feature>
<dbReference type="InterPro" id="IPR027417">
    <property type="entry name" value="P-loop_NTPase"/>
</dbReference>
<evidence type="ECO:0000313" key="2">
    <source>
        <dbReference type="Proteomes" id="UP000053820"/>
    </source>
</evidence>
<evidence type="ECO:0008006" key="3">
    <source>
        <dbReference type="Google" id="ProtNLM"/>
    </source>
</evidence>
<proteinExistence type="predicted"/>
<dbReference type="Proteomes" id="UP000053820">
    <property type="component" value="Unassembled WGS sequence"/>
</dbReference>
<gene>
    <name evidence="1" type="ORF">HYDPIDRAFT_54747</name>
</gene>
<keyword evidence="2" id="KW-1185">Reference proteome</keyword>
<protein>
    <recommendedName>
        <fullName evidence="3">G domain-containing protein</fullName>
    </recommendedName>
</protein>
<dbReference type="HOGENOM" id="CLU_154731_1_0_1"/>
<dbReference type="EMBL" id="KN839906">
    <property type="protein sequence ID" value="KIJ58884.1"/>
    <property type="molecule type" value="Genomic_DNA"/>
</dbReference>
<accession>A0A0C9V0V1</accession>
<reference evidence="1 2" key="1">
    <citation type="submission" date="2014-04" db="EMBL/GenBank/DDBJ databases">
        <title>Evolutionary Origins and Diversification of the Mycorrhizal Mutualists.</title>
        <authorList>
            <consortium name="DOE Joint Genome Institute"/>
            <consortium name="Mycorrhizal Genomics Consortium"/>
            <person name="Kohler A."/>
            <person name="Kuo A."/>
            <person name="Nagy L.G."/>
            <person name="Floudas D."/>
            <person name="Copeland A."/>
            <person name="Barry K.W."/>
            <person name="Cichocki N."/>
            <person name="Veneault-Fourrey C."/>
            <person name="LaButti K."/>
            <person name="Lindquist E.A."/>
            <person name="Lipzen A."/>
            <person name="Lundell T."/>
            <person name="Morin E."/>
            <person name="Murat C."/>
            <person name="Riley R."/>
            <person name="Ohm R."/>
            <person name="Sun H."/>
            <person name="Tunlid A."/>
            <person name="Henrissat B."/>
            <person name="Grigoriev I.V."/>
            <person name="Hibbett D.S."/>
            <person name="Martin F."/>
        </authorList>
    </citation>
    <scope>NUCLEOTIDE SEQUENCE [LARGE SCALE GENOMIC DNA]</scope>
    <source>
        <strain evidence="1 2">MD-312</strain>
    </source>
</reference>
<dbReference type="OrthoDB" id="391988at2759"/>
<sequence>SDLHDKLLLYSSQRIPQSGVGKSSLIQEAFGVKGVEISGYGAGKATIEKEFKSDQNGRFVLHDSQGFEPGETQNWETVKTFIQERDKQPELKDKLHAI</sequence>